<sequence length="105" mass="11707">MATDCVHEREPRRMDQEIFQIGHRTLMSSCSPSFLGKGSIAKASSIKNSTIQLVTGIQLQLGIRNVSELNINNYVRTQVTFAIDNAKNRLSESMAEVLVILFPNI</sequence>
<comment type="caution">
    <text evidence="1">The sequence shown here is derived from an EMBL/GenBank/DDBJ whole genome shotgun (WGS) entry which is preliminary data.</text>
</comment>
<evidence type="ECO:0000313" key="1">
    <source>
        <dbReference type="EMBL" id="KAK0167551.1"/>
    </source>
</evidence>
<protein>
    <submittedName>
        <fullName evidence="1">Uncharacterized protein</fullName>
    </submittedName>
</protein>
<reference evidence="1" key="1">
    <citation type="journal article" date="2023" name="bioRxiv">
        <title>Scaffold-level genome assemblies of two parasitoid biocontrol wasps reveal the parthenogenesis mechanism and an associated novel virus.</title>
        <authorList>
            <person name="Inwood S."/>
            <person name="Skelly J."/>
            <person name="Guhlin J."/>
            <person name="Harrop T."/>
            <person name="Goldson S."/>
            <person name="Dearden P."/>
        </authorList>
    </citation>
    <scope>NUCLEOTIDE SEQUENCE</scope>
    <source>
        <strain evidence="1">Lincoln</strain>
        <tissue evidence="1">Whole body</tissue>
    </source>
</reference>
<gene>
    <name evidence="1" type="ORF">PV327_004934</name>
</gene>
<name>A0AA39FDU4_MICHY</name>
<reference evidence="1" key="2">
    <citation type="submission" date="2023-03" db="EMBL/GenBank/DDBJ databases">
        <authorList>
            <person name="Inwood S.N."/>
            <person name="Skelly J.G."/>
            <person name="Guhlin J."/>
            <person name="Harrop T.W.R."/>
            <person name="Goldson S.G."/>
            <person name="Dearden P.K."/>
        </authorList>
    </citation>
    <scope>NUCLEOTIDE SEQUENCE</scope>
    <source>
        <strain evidence="1">Lincoln</strain>
        <tissue evidence="1">Whole body</tissue>
    </source>
</reference>
<evidence type="ECO:0000313" key="2">
    <source>
        <dbReference type="Proteomes" id="UP001168972"/>
    </source>
</evidence>
<organism evidence="1 2">
    <name type="scientific">Microctonus hyperodae</name>
    <name type="common">Parasitoid wasp</name>
    <dbReference type="NCBI Taxonomy" id="165561"/>
    <lineage>
        <taxon>Eukaryota</taxon>
        <taxon>Metazoa</taxon>
        <taxon>Ecdysozoa</taxon>
        <taxon>Arthropoda</taxon>
        <taxon>Hexapoda</taxon>
        <taxon>Insecta</taxon>
        <taxon>Pterygota</taxon>
        <taxon>Neoptera</taxon>
        <taxon>Endopterygota</taxon>
        <taxon>Hymenoptera</taxon>
        <taxon>Apocrita</taxon>
        <taxon>Ichneumonoidea</taxon>
        <taxon>Braconidae</taxon>
        <taxon>Euphorinae</taxon>
        <taxon>Microctonus</taxon>
    </lineage>
</organism>
<keyword evidence="2" id="KW-1185">Reference proteome</keyword>
<dbReference type="AlphaFoldDB" id="A0AA39FDU4"/>
<dbReference type="EMBL" id="JAQQBR010001832">
    <property type="protein sequence ID" value="KAK0167551.1"/>
    <property type="molecule type" value="Genomic_DNA"/>
</dbReference>
<dbReference type="Proteomes" id="UP001168972">
    <property type="component" value="Unassembled WGS sequence"/>
</dbReference>
<accession>A0AA39FDU4</accession>
<proteinExistence type="predicted"/>